<protein>
    <submittedName>
        <fullName evidence="1">Sulfotransferase family protein</fullName>
    </submittedName>
</protein>
<dbReference type="RefSeq" id="WP_002035094.1">
    <property type="nucleotide sequence ID" value="NZ_SZOD01000838.1"/>
</dbReference>
<dbReference type="InterPro" id="IPR005331">
    <property type="entry name" value="Sulfotransferase"/>
</dbReference>
<dbReference type="GO" id="GO:0008146">
    <property type="term" value="F:sulfotransferase activity"/>
    <property type="evidence" value="ECO:0007669"/>
    <property type="project" value="InterPro"/>
</dbReference>
<keyword evidence="1" id="KW-0808">Transferase</keyword>
<reference evidence="1 2" key="1">
    <citation type="journal article" date="2019" name="Environ. Microbiol.">
        <title>An active ?-lactamase is a part of an orchestrated cell wall stress resistance network of Bacillus subtilis and related rhizosphere species.</title>
        <authorList>
            <person name="Bucher T."/>
            <person name="Keren-Paz A."/>
            <person name="Hausser J."/>
            <person name="Olender T."/>
            <person name="Cytryn E."/>
            <person name="Kolodkin-Gal I."/>
        </authorList>
    </citation>
    <scope>NUCLEOTIDE SEQUENCE [LARGE SCALE GENOMIC DNA]</scope>
    <source>
        <strain evidence="1 2">I186</strain>
    </source>
</reference>
<name>A0A4U3A0F7_BACMY</name>
<gene>
    <name evidence="1" type="ORF">FC701_27420</name>
</gene>
<dbReference type="Proteomes" id="UP000305524">
    <property type="component" value="Unassembled WGS sequence"/>
</dbReference>
<evidence type="ECO:0000313" key="1">
    <source>
        <dbReference type="EMBL" id="TKI80745.1"/>
    </source>
</evidence>
<dbReference type="Pfam" id="PF03567">
    <property type="entry name" value="Sulfotransfer_2"/>
    <property type="match status" value="1"/>
</dbReference>
<dbReference type="EMBL" id="SZOD01000838">
    <property type="protein sequence ID" value="TKI80745.1"/>
    <property type="molecule type" value="Genomic_DNA"/>
</dbReference>
<evidence type="ECO:0000313" key="2">
    <source>
        <dbReference type="Proteomes" id="UP000305524"/>
    </source>
</evidence>
<organism evidence="1 2">
    <name type="scientific">Bacillus mycoides</name>
    <dbReference type="NCBI Taxonomy" id="1405"/>
    <lineage>
        <taxon>Bacteria</taxon>
        <taxon>Bacillati</taxon>
        <taxon>Bacillota</taxon>
        <taxon>Bacilli</taxon>
        <taxon>Bacillales</taxon>
        <taxon>Bacillaceae</taxon>
        <taxon>Bacillus</taxon>
        <taxon>Bacillus cereus group</taxon>
    </lineage>
</organism>
<comment type="caution">
    <text evidence="1">The sequence shown here is derived from an EMBL/GenBank/DDBJ whole genome shotgun (WGS) entry which is preliminary data.</text>
</comment>
<proteinExistence type="predicted"/>
<accession>A0A4U3A0F7</accession>
<sequence length="269" mass="32202">MKGVHQLLDPSLLHIISTNARSPHYHRNFPLILFWSQKSGCTSLAKWFFYQIDLLQTALNYHPFIHNFEYEIYKSTPAYNIRLSVALRDKQKETFKLVRNPFRRAVSSFVSLIAPPYVENEEWKPIRKFLYQNENSPKGISFKQFLYYLFTKGAHANDINAHFTQQYIAGEEEYVTNYIYLENFDQEMKELEKRFELKPAPINEFSTSWHHQTPAMIYKGNFSDADITDPLFPRHPTFESFYDDECIQLVKTIFQKDFDTYRYNKEYPY</sequence>
<dbReference type="AlphaFoldDB" id="A0A4U3A0F7"/>
<dbReference type="GO" id="GO:0016020">
    <property type="term" value="C:membrane"/>
    <property type="evidence" value="ECO:0007669"/>
    <property type="project" value="InterPro"/>
</dbReference>